<accession>A0A8J3A8F8</accession>
<dbReference type="Pfam" id="PF00395">
    <property type="entry name" value="SLH"/>
    <property type="match status" value="2"/>
</dbReference>
<organism evidence="6 7">
    <name type="scientific">Egicoccus halophilus</name>
    <dbReference type="NCBI Taxonomy" id="1670830"/>
    <lineage>
        <taxon>Bacteria</taxon>
        <taxon>Bacillati</taxon>
        <taxon>Actinomycetota</taxon>
        <taxon>Nitriliruptoria</taxon>
        <taxon>Egicoccales</taxon>
        <taxon>Egicoccaceae</taxon>
        <taxon>Egicoccus</taxon>
    </lineage>
</organism>
<dbReference type="InterPro" id="IPR023346">
    <property type="entry name" value="Lysozyme-like_dom_sf"/>
</dbReference>
<name>A0A8J3A8F8_9ACTN</name>
<dbReference type="SUPFAM" id="SSF53955">
    <property type="entry name" value="Lysozyme-like"/>
    <property type="match status" value="1"/>
</dbReference>
<reference evidence="6" key="2">
    <citation type="submission" date="2020-09" db="EMBL/GenBank/DDBJ databases">
        <authorList>
            <person name="Sun Q."/>
            <person name="Zhou Y."/>
        </authorList>
    </citation>
    <scope>NUCLEOTIDE SEQUENCE</scope>
    <source>
        <strain evidence="6">CGMCC 1.14988</strain>
    </source>
</reference>
<comment type="similarity">
    <text evidence="1">Belongs to the transglycosylase family. Rpf subfamily.</text>
</comment>
<dbReference type="EMBL" id="BMHA01000006">
    <property type="protein sequence ID" value="GGI06442.1"/>
    <property type="molecule type" value="Genomic_DNA"/>
</dbReference>
<comment type="caution">
    <text evidence="6">The sequence shown here is derived from an EMBL/GenBank/DDBJ whole genome shotgun (WGS) entry which is preliminary data.</text>
</comment>
<feature type="domain" description="SLH" evidence="5">
    <location>
        <begin position="88"/>
        <end position="151"/>
    </location>
</feature>
<dbReference type="AlphaFoldDB" id="A0A8J3A8F8"/>
<dbReference type="InterPro" id="IPR010618">
    <property type="entry name" value="RPF"/>
</dbReference>
<evidence type="ECO:0000313" key="7">
    <source>
        <dbReference type="Proteomes" id="UP000650511"/>
    </source>
</evidence>
<dbReference type="OrthoDB" id="1404170at2"/>
<sequence>MLLRHARTTLTLGLAAVLAATTVLTSSSPAHAATFPDTAGRGFAPAVDALADRGVVQGDRQGRFNPEAQLTRGQMASILAAALDLPAAGTAPFDDTAGHAHEAGIAALAEAGVTDGCGDGAFCPDAPITRAALATLLVRGFDVAPTGNRHFDDGGGVHEASIHALAEVGIAAGCTTPVSGFCPTDEVLRWQSAYFVARALDLVDRVQLAPLAQRQTQEAERQAQLAAEREAQRRAEEEARRRAEEEARRRAEEEARASAQSERNAVWDRLAQCESGGNWSINTGNGYYGGLQFSLSSWRWVGGSGYPHHHSRDEQIRRAEMLLERQGWGAWPACSRKLGLR</sequence>
<dbReference type="RefSeq" id="WP_130650533.1">
    <property type="nucleotide sequence ID" value="NZ_BMHA01000006.1"/>
</dbReference>
<dbReference type="PROSITE" id="PS51272">
    <property type="entry name" value="SLH"/>
    <property type="match status" value="2"/>
</dbReference>
<feature type="region of interest" description="Disordered" evidence="3">
    <location>
        <begin position="219"/>
        <end position="240"/>
    </location>
</feature>
<feature type="signal peptide" evidence="4">
    <location>
        <begin position="1"/>
        <end position="32"/>
    </location>
</feature>
<dbReference type="CDD" id="cd13925">
    <property type="entry name" value="RPF"/>
    <property type="match status" value="1"/>
</dbReference>
<keyword evidence="2" id="KW-0378">Hydrolase</keyword>
<evidence type="ECO:0000256" key="4">
    <source>
        <dbReference type="SAM" id="SignalP"/>
    </source>
</evidence>
<evidence type="ECO:0000313" key="6">
    <source>
        <dbReference type="EMBL" id="GGI06442.1"/>
    </source>
</evidence>
<proteinExistence type="inferred from homology"/>
<keyword evidence="4" id="KW-0732">Signal</keyword>
<reference evidence="6" key="1">
    <citation type="journal article" date="2014" name="Int. J. Syst. Evol. Microbiol.">
        <title>Complete genome sequence of Corynebacterium casei LMG S-19264T (=DSM 44701T), isolated from a smear-ripened cheese.</title>
        <authorList>
            <consortium name="US DOE Joint Genome Institute (JGI-PGF)"/>
            <person name="Walter F."/>
            <person name="Albersmeier A."/>
            <person name="Kalinowski J."/>
            <person name="Ruckert C."/>
        </authorList>
    </citation>
    <scope>NUCLEOTIDE SEQUENCE</scope>
    <source>
        <strain evidence="6">CGMCC 1.14988</strain>
    </source>
</reference>
<dbReference type="GO" id="GO:0016787">
    <property type="term" value="F:hydrolase activity"/>
    <property type="evidence" value="ECO:0007669"/>
    <property type="project" value="UniProtKB-KW"/>
</dbReference>
<evidence type="ECO:0000259" key="5">
    <source>
        <dbReference type="PROSITE" id="PS51272"/>
    </source>
</evidence>
<feature type="chain" id="PRO_5035321790" description="SLH domain-containing protein" evidence="4">
    <location>
        <begin position="33"/>
        <end position="341"/>
    </location>
</feature>
<dbReference type="Pfam" id="PF06737">
    <property type="entry name" value="Transglycosylas"/>
    <property type="match status" value="1"/>
</dbReference>
<dbReference type="InterPro" id="IPR001119">
    <property type="entry name" value="SLH_dom"/>
</dbReference>
<gene>
    <name evidence="6" type="ORF">GCM10011354_19110</name>
</gene>
<evidence type="ECO:0000256" key="1">
    <source>
        <dbReference type="ARBA" id="ARBA00010830"/>
    </source>
</evidence>
<protein>
    <recommendedName>
        <fullName evidence="5">SLH domain-containing protein</fullName>
    </recommendedName>
</protein>
<evidence type="ECO:0000256" key="3">
    <source>
        <dbReference type="SAM" id="MobiDB-lite"/>
    </source>
</evidence>
<evidence type="ECO:0000256" key="2">
    <source>
        <dbReference type="ARBA" id="ARBA00022801"/>
    </source>
</evidence>
<dbReference type="Proteomes" id="UP000650511">
    <property type="component" value="Unassembled WGS sequence"/>
</dbReference>
<keyword evidence="7" id="KW-1185">Reference proteome</keyword>
<feature type="domain" description="SLH" evidence="5">
    <location>
        <begin position="30"/>
        <end position="87"/>
    </location>
</feature>
<dbReference type="Gene3D" id="1.10.530.10">
    <property type="match status" value="1"/>
</dbReference>